<name>A0A3S3T724_9BURK</name>
<dbReference type="Proteomes" id="UP000288587">
    <property type="component" value="Unassembled WGS sequence"/>
</dbReference>
<sequence length="149" mass="15952">MPHPRSTDDTADDRFAPHGRVSLQAVGQVLETEASGPFNVELIKALAHLIAAVVPPLAARGPWGQCVVFHRSVMASPDTLAAFAQLLQDTARQGLGPAVTAYVIDPGIEGATLMPRHFARCFAEAGLAFEIFQQAEPARGWLRERLAGT</sequence>
<reference evidence="1 2" key="1">
    <citation type="submission" date="2019-01" db="EMBL/GenBank/DDBJ databases">
        <authorList>
            <person name="Chen W.-M."/>
        </authorList>
    </citation>
    <scope>NUCLEOTIDE SEQUENCE [LARGE SCALE GENOMIC DNA]</scope>
    <source>
        <strain evidence="1 2">CCP-18</strain>
    </source>
</reference>
<accession>A0A3S3T724</accession>
<protein>
    <recommendedName>
        <fullName evidence="3">STAS/SEC14 domain-containing protein</fullName>
    </recommendedName>
</protein>
<comment type="caution">
    <text evidence="1">The sequence shown here is derived from an EMBL/GenBank/DDBJ whole genome shotgun (WGS) entry which is preliminary data.</text>
</comment>
<dbReference type="RefSeq" id="WP_127683227.1">
    <property type="nucleotide sequence ID" value="NZ_SACM01000003.1"/>
</dbReference>
<evidence type="ECO:0008006" key="3">
    <source>
        <dbReference type="Google" id="ProtNLM"/>
    </source>
</evidence>
<gene>
    <name evidence="1" type="ORF">EOD73_11900</name>
</gene>
<dbReference type="EMBL" id="SACM01000003">
    <property type="protein sequence ID" value="RVT84825.1"/>
    <property type="molecule type" value="Genomic_DNA"/>
</dbReference>
<evidence type="ECO:0000313" key="2">
    <source>
        <dbReference type="Proteomes" id="UP000288587"/>
    </source>
</evidence>
<keyword evidence="2" id="KW-1185">Reference proteome</keyword>
<dbReference type="OrthoDB" id="8899166at2"/>
<organism evidence="1 2">
    <name type="scientific">Inhella crocodyli</name>
    <dbReference type="NCBI Taxonomy" id="2499851"/>
    <lineage>
        <taxon>Bacteria</taxon>
        <taxon>Pseudomonadati</taxon>
        <taxon>Pseudomonadota</taxon>
        <taxon>Betaproteobacteria</taxon>
        <taxon>Burkholderiales</taxon>
        <taxon>Sphaerotilaceae</taxon>
        <taxon>Inhella</taxon>
    </lineage>
</organism>
<proteinExistence type="predicted"/>
<evidence type="ECO:0000313" key="1">
    <source>
        <dbReference type="EMBL" id="RVT84825.1"/>
    </source>
</evidence>
<dbReference type="AlphaFoldDB" id="A0A3S3T724"/>